<accession>A0A4R2R8Y7</accession>
<dbReference type="RefSeq" id="WP_132953318.1">
    <property type="nucleotide sequence ID" value="NZ_SLXU01000029.1"/>
</dbReference>
<feature type="compositionally biased region" description="Low complexity" evidence="1">
    <location>
        <begin position="131"/>
        <end position="147"/>
    </location>
</feature>
<feature type="compositionally biased region" description="Basic and acidic residues" evidence="1">
    <location>
        <begin position="116"/>
        <end position="130"/>
    </location>
</feature>
<reference evidence="2 3" key="1">
    <citation type="submission" date="2019-03" db="EMBL/GenBank/DDBJ databases">
        <title>Genomic Encyclopedia of Type Strains, Phase IV (KMG-IV): sequencing the most valuable type-strain genomes for metagenomic binning, comparative biology and taxonomic classification.</title>
        <authorList>
            <person name="Goeker M."/>
        </authorList>
    </citation>
    <scope>NUCLEOTIDE SEQUENCE [LARGE SCALE GENOMIC DNA]</scope>
    <source>
        <strain evidence="2 3">DSM 24766</strain>
    </source>
</reference>
<gene>
    <name evidence="2" type="ORF">EV663_1298</name>
</gene>
<evidence type="ECO:0000313" key="3">
    <source>
        <dbReference type="Proteomes" id="UP000295050"/>
    </source>
</evidence>
<dbReference type="Proteomes" id="UP000295050">
    <property type="component" value="Unassembled WGS sequence"/>
</dbReference>
<evidence type="ECO:0000313" key="2">
    <source>
        <dbReference type="EMBL" id="TCP58397.1"/>
    </source>
</evidence>
<protein>
    <submittedName>
        <fullName evidence="2">Uncharacterized protein</fullName>
    </submittedName>
</protein>
<name>A0A4R2R8Y7_9RHOB</name>
<dbReference type="OrthoDB" id="7872079at2"/>
<evidence type="ECO:0000256" key="1">
    <source>
        <dbReference type="SAM" id="MobiDB-lite"/>
    </source>
</evidence>
<comment type="caution">
    <text evidence="2">The sequence shown here is derived from an EMBL/GenBank/DDBJ whole genome shotgun (WGS) entry which is preliminary data.</text>
</comment>
<organism evidence="2 3">
    <name type="scientific">Rhodovulum bhavnagarense</name>
    <dbReference type="NCBI Taxonomy" id="992286"/>
    <lineage>
        <taxon>Bacteria</taxon>
        <taxon>Pseudomonadati</taxon>
        <taxon>Pseudomonadota</taxon>
        <taxon>Alphaproteobacteria</taxon>
        <taxon>Rhodobacterales</taxon>
        <taxon>Paracoccaceae</taxon>
        <taxon>Rhodovulum</taxon>
    </lineage>
</organism>
<dbReference type="EMBL" id="SLXU01000029">
    <property type="protein sequence ID" value="TCP58397.1"/>
    <property type="molecule type" value="Genomic_DNA"/>
</dbReference>
<feature type="region of interest" description="Disordered" evidence="1">
    <location>
        <begin position="116"/>
        <end position="147"/>
    </location>
</feature>
<keyword evidence="3" id="KW-1185">Reference proteome</keyword>
<proteinExistence type="predicted"/>
<dbReference type="AlphaFoldDB" id="A0A4R2R8Y7"/>
<sequence>MTDISIPTGKTRRNATSIDQLMNDSMQRAVTRIVAAADRESRKLSKKERERREAVAETIDEWLQFLDETGDEETLKAFFIQIELLASAKNRRRIAGHPLRPQEGVEDVVAKELDRRAAERDCAQREKEAAAKATNAAAKTDETAAAE</sequence>